<evidence type="ECO:0000256" key="3">
    <source>
        <dbReference type="ARBA" id="ARBA00012744"/>
    </source>
</evidence>
<keyword evidence="6 9" id="KW-0326">Glycosidase</keyword>
<keyword evidence="11" id="KW-1185">Reference proteome</keyword>
<evidence type="ECO:0000256" key="1">
    <source>
        <dbReference type="ARBA" id="ARBA00010838"/>
    </source>
</evidence>
<dbReference type="InterPro" id="IPR001360">
    <property type="entry name" value="Glyco_hydro_1"/>
</dbReference>
<dbReference type="SUPFAM" id="SSF51445">
    <property type="entry name" value="(Trans)glycosidases"/>
    <property type="match status" value="1"/>
</dbReference>
<dbReference type="PROSITE" id="PS00572">
    <property type="entry name" value="GLYCOSYL_HYDROL_F1_1"/>
    <property type="match status" value="1"/>
</dbReference>
<evidence type="ECO:0000256" key="6">
    <source>
        <dbReference type="ARBA" id="ARBA00023295"/>
    </source>
</evidence>
<dbReference type="EC" id="3.2.1.21" evidence="3"/>
<accession>A0A0L7LEZ3</accession>
<name>A0A0L7LEZ3_OPEBR</name>
<keyword evidence="4 9" id="KW-0378">Hydrolase</keyword>
<keyword evidence="5" id="KW-0325">Glycoprotein</keyword>
<reference evidence="10 11" key="1">
    <citation type="journal article" date="2015" name="Genome Biol. Evol.">
        <title>The genome of winter moth (Operophtera brumata) provides a genomic perspective on sexual dimorphism and phenology.</title>
        <authorList>
            <person name="Derks M.F."/>
            <person name="Smit S."/>
            <person name="Salis L."/>
            <person name="Schijlen E."/>
            <person name="Bossers A."/>
            <person name="Mateman C."/>
            <person name="Pijl A.S."/>
            <person name="de Ridder D."/>
            <person name="Groenen M.A."/>
            <person name="Visser M.E."/>
            <person name="Megens H.J."/>
        </authorList>
    </citation>
    <scope>NUCLEOTIDE SEQUENCE [LARGE SCALE GENOMIC DNA]</scope>
    <source>
        <strain evidence="10">WM2013NL</strain>
        <tissue evidence="10">Head and thorax</tissue>
    </source>
</reference>
<dbReference type="Pfam" id="PF00232">
    <property type="entry name" value="Glyco_hydro_1"/>
    <property type="match status" value="1"/>
</dbReference>
<evidence type="ECO:0000256" key="8">
    <source>
        <dbReference type="RuleBase" id="RU003690"/>
    </source>
</evidence>
<feature type="active site" description="Nucleophile" evidence="7">
    <location>
        <position position="427"/>
    </location>
</feature>
<dbReference type="FunFam" id="3.20.20.80:FF:000013">
    <property type="entry name" value="lactase-phlorizin hydrolase"/>
    <property type="match status" value="1"/>
</dbReference>
<comment type="subunit">
    <text evidence="2">Homodimer.</text>
</comment>
<evidence type="ECO:0000256" key="2">
    <source>
        <dbReference type="ARBA" id="ARBA00011738"/>
    </source>
</evidence>
<evidence type="ECO:0000256" key="9">
    <source>
        <dbReference type="RuleBase" id="RU004468"/>
    </source>
</evidence>
<protein>
    <recommendedName>
        <fullName evidence="3">beta-glucosidase</fullName>
        <ecNumber evidence="3">3.2.1.21</ecNumber>
    </recommendedName>
</protein>
<dbReference type="InterPro" id="IPR033132">
    <property type="entry name" value="GH_1_N_CS"/>
</dbReference>
<dbReference type="InterPro" id="IPR018120">
    <property type="entry name" value="Glyco_hydro_1_AS"/>
</dbReference>
<sequence>MPTRLLDIKTTSLSAQPEGSPGSLPIEFTKELLLLAFALCECETTDSSEVRKFPEGFLFGSATASYQVEGAWDEDGRTPSIWDHVTHTNPCVIKDCSNGDIADDSYHQVVRDVQMMRELGLDFYRFSLSWTRILPSSFPDNINQAGVDYYNRLIDEMLKYNIMPMVTLYHWDLPQKLQEMGGWTNPAIVDWFADYARTVFTLFGDRVKYFITMNEPYQICYQGYGDVAKAPMLNIKGVAEYMCAKNLLLAHAKAYHIYDQEFRKDGGVIFIAFSSQWYEPASSSEADTVAAYDANQFMWGFYVHPIYSKTGDYHSLVKERVAAKSAAQGFPRTRLQEFTPEEVAYIHGTSDVFGLNHYTTVLVYRNESAVGYYDSPSFYDDLEVIMYQESHWKIGESDFVKSVPWGFYKLLTRIREEYDNPPVYITENGFATYGGLQDEDRILNYRGYLAALLDAVRDGSDVRAYTAWSMMDNFEWLQGYVDYESPARTRTARKSAFVYKQLLRTRELDESYQPESMAMTIDEGH</sequence>
<dbReference type="PRINTS" id="PR00131">
    <property type="entry name" value="GLHYDRLASE1"/>
</dbReference>
<dbReference type="STRING" id="104452.A0A0L7LEZ3"/>
<dbReference type="InterPro" id="IPR017853">
    <property type="entry name" value="GH"/>
</dbReference>
<organism evidence="10 11">
    <name type="scientific">Operophtera brumata</name>
    <name type="common">Winter moth</name>
    <name type="synonym">Phalaena brumata</name>
    <dbReference type="NCBI Taxonomy" id="104452"/>
    <lineage>
        <taxon>Eukaryota</taxon>
        <taxon>Metazoa</taxon>
        <taxon>Ecdysozoa</taxon>
        <taxon>Arthropoda</taxon>
        <taxon>Hexapoda</taxon>
        <taxon>Insecta</taxon>
        <taxon>Pterygota</taxon>
        <taxon>Neoptera</taxon>
        <taxon>Endopterygota</taxon>
        <taxon>Lepidoptera</taxon>
        <taxon>Glossata</taxon>
        <taxon>Ditrysia</taxon>
        <taxon>Geometroidea</taxon>
        <taxon>Geometridae</taxon>
        <taxon>Larentiinae</taxon>
        <taxon>Operophtera</taxon>
    </lineage>
</organism>
<dbReference type="EMBL" id="JTDY01001400">
    <property type="protein sequence ID" value="KOB73970.1"/>
    <property type="molecule type" value="Genomic_DNA"/>
</dbReference>
<evidence type="ECO:0000256" key="4">
    <source>
        <dbReference type="ARBA" id="ARBA00022801"/>
    </source>
</evidence>
<comment type="caution">
    <text evidence="10">The sequence shown here is derived from an EMBL/GenBank/DDBJ whole genome shotgun (WGS) entry which is preliminary data.</text>
</comment>
<dbReference type="GO" id="GO:0008422">
    <property type="term" value="F:beta-glucosidase activity"/>
    <property type="evidence" value="ECO:0007669"/>
    <property type="project" value="TreeGrafter"/>
</dbReference>
<evidence type="ECO:0000313" key="11">
    <source>
        <dbReference type="Proteomes" id="UP000037510"/>
    </source>
</evidence>
<dbReference type="Gene3D" id="3.20.20.80">
    <property type="entry name" value="Glycosidases"/>
    <property type="match status" value="1"/>
</dbReference>
<evidence type="ECO:0000256" key="5">
    <source>
        <dbReference type="ARBA" id="ARBA00023180"/>
    </source>
</evidence>
<dbReference type="Proteomes" id="UP000037510">
    <property type="component" value="Unassembled WGS sequence"/>
</dbReference>
<dbReference type="PANTHER" id="PTHR10353">
    <property type="entry name" value="GLYCOSYL HYDROLASE"/>
    <property type="match status" value="1"/>
</dbReference>
<dbReference type="PROSITE" id="PS00653">
    <property type="entry name" value="GLYCOSYL_HYDROL_F1_2"/>
    <property type="match status" value="1"/>
</dbReference>
<dbReference type="AlphaFoldDB" id="A0A0L7LEZ3"/>
<comment type="similarity">
    <text evidence="1 8">Belongs to the glycosyl hydrolase 1 family.</text>
</comment>
<dbReference type="GO" id="GO:0005975">
    <property type="term" value="P:carbohydrate metabolic process"/>
    <property type="evidence" value="ECO:0007669"/>
    <property type="project" value="InterPro"/>
</dbReference>
<gene>
    <name evidence="10" type="ORF">OBRU01_09601</name>
</gene>
<evidence type="ECO:0000313" key="10">
    <source>
        <dbReference type="EMBL" id="KOB73970.1"/>
    </source>
</evidence>
<proteinExistence type="inferred from homology"/>
<evidence type="ECO:0000256" key="7">
    <source>
        <dbReference type="PROSITE-ProRule" id="PRU10055"/>
    </source>
</evidence>
<dbReference type="PANTHER" id="PTHR10353:SF36">
    <property type="entry name" value="LP05116P"/>
    <property type="match status" value="1"/>
</dbReference>